<protein>
    <submittedName>
        <fullName evidence="2">Uncharacterized protein</fullName>
    </submittedName>
</protein>
<evidence type="ECO:0000256" key="1">
    <source>
        <dbReference type="SAM" id="MobiDB-lite"/>
    </source>
</evidence>
<name>A0ABP3K8Y7_9ACTN</name>
<accession>A0ABP3K8Y7</accession>
<keyword evidence="3" id="KW-1185">Reference proteome</keyword>
<proteinExistence type="predicted"/>
<gene>
    <name evidence="2" type="ORF">GCM10010361_42790</name>
</gene>
<reference evidence="3" key="1">
    <citation type="journal article" date="2019" name="Int. J. Syst. Evol. Microbiol.">
        <title>The Global Catalogue of Microorganisms (GCM) 10K type strain sequencing project: providing services to taxonomists for standard genome sequencing and annotation.</title>
        <authorList>
            <consortium name="The Broad Institute Genomics Platform"/>
            <consortium name="The Broad Institute Genome Sequencing Center for Infectious Disease"/>
            <person name="Wu L."/>
            <person name="Ma J."/>
        </authorList>
    </citation>
    <scope>NUCLEOTIDE SEQUENCE [LARGE SCALE GENOMIC DNA]</scope>
    <source>
        <strain evidence="3">JCM 4805</strain>
    </source>
</reference>
<evidence type="ECO:0000313" key="2">
    <source>
        <dbReference type="EMBL" id="GAA0473896.1"/>
    </source>
</evidence>
<dbReference type="Proteomes" id="UP001500909">
    <property type="component" value="Unassembled WGS sequence"/>
</dbReference>
<evidence type="ECO:0000313" key="3">
    <source>
        <dbReference type="Proteomes" id="UP001500909"/>
    </source>
</evidence>
<comment type="caution">
    <text evidence="2">The sequence shown here is derived from an EMBL/GenBank/DDBJ whole genome shotgun (WGS) entry which is preliminary data.</text>
</comment>
<dbReference type="EMBL" id="BAAABY010000030">
    <property type="protein sequence ID" value="GAA0473896.1"/>
    <property type="molecule type" value="Genomic_DNA"/>
</dbReference>
<organism evidence="2 3">
    <name type="scientific">Streptomyces olivaceiscleroticus</name>
    <dbReference type="NCBI Taxonomy" id="68245"/>
    <lineage>
        <taxon>Bacteria</taxon>
        <taxon>Bacillati</taxon>
        <taxon>Actinomycetota</taxon>
        <taxon>Actinomycetes</taxon>
        <taxon>Kitasatosporales</taxon>
        <taxon>Streptomycetaceae</taxon>
        <taxon>Streptomyces</taxon>
    </lineage>
</organism>
<sequence length="147" mass="16201">MTAEAAWARAGRYGAAACQDRLTGTSQRWKAEAARGRARMQRLAELTRKHTKAELLRMAYAGGLVNHNSPEKWRKDEIASAVVDNELRDAARSGAGQPPAPHASAAPPKRPPVRHHHDECDKTMYGGGTCTCDLIEQYGPFSERDDY</sequence>
<feature type="region of interest" description="Disordered" evidence="1">
    <location>
        <begin position="89"/>
        <end position="118"/>
    </location>
</feature>